<dbReference type="Proteomes" id="UP000027002">
    <property type="component" value="Chromosome 7"/>
</dbReference>
<dbReference type="PROSITE" id="PS51184">
    <property type="entry name" value="JMJC"/>
    <property type="match status" value="1"/>
</dbReference>
<dbReference type="GeneID" id="66068737"/>
<keyword evidence="3" id="KW-1185">Reference proteome</keyword>
<dbReference type="InterPro" id="IPR041667">
    <property type="entry name" value="Cupin_8"/>
</dbReference>
<dbReference type="PANTHER" id="PTHR12461:SF105">
    <property type="entry name" value="HYPOXIA-INDUCIBLE FACTOR 1-ALPHA INHIBITOR"/>
    <property type="match status" value="1"/>
</dbReference>
<dbReference type="InterPro" id="IPR003347">
    <property type="entry name" value="JmjC_dom"/>
</dbReference>
<dbReference type="OrthoDB" id="263283at2759"/>
<feature type="domain" description="JmjC" evidence="1">
    <location>
        <begin position="188"/>
        <end position="363"/>
    </location>
</feature>
<organism evidence="2 3">
    <name type="scientific">Ustilaginoidea virens</name>
    <name type="common">Rice false smut fungus</name>
    <name type="synonym">Villosiclava virens</name>
    <dbReference type="NCBI Taxonomy" id="1159556"/>
    <lineage>
        <taxon>Eukaryota</taxon>
        <taxon>Fungi</taxon>
        <taxon>Dikarya</taxon>
        <taxon>Ascomycota</taxon>
        <taxon>Pezizomycotina</taxon>
        <taxon>Sordariomycetes</taxon>
        <taxon>Hypocreomycetidae</taxon>
        <taxon>Hypocreales</taxon>
        <taxon>Clavicipitaceae</taxon>
        <taxon>Ustilaginoidea</taxon>
    </lineage>
</organism>
<proteinExistence type="predicted"/>
<gene>
    <name evidence="2" type="ORF">UV8b_07960</name>
</gene>
<evidence type="ECO:0000313" key="3">
    <source>
        <dbReference type="Proteomes" id="UP000027002"/>
    </source>
</evidence>
<evidence type="ECO:0000313" key="2">
    <source>
        <dbReference type="EMBL" id="QUC23719.1"/>
    </source>
</evidence>
<dbReference type="Gene3D" id="2.60.120.650">
    <property type="entry name" value="Cupin"/>
    <property type="match status" value="1"/>
</dbReference>
<dbReference type="RefSeq" id="XP_043001392.1">
    <property type="nucleotide sequence ID" value="XM_043145457.1"/>
</dbReference>
<dbReference type="KEGG" id="uvi:66068737"/>
<accession>A0A8E5HXZ8</accession>
<dbReference type="AlphaFoldDB" id="A0A8E5HXZ8"/>
<dbReference type="PANTHER" id="PTHR12461">
    <property type="entry name" value="HYPOXIA-INDUCIBLE FACTOR 1 ALPHA INHIBITOR-RELATED"/>
    <property type="match status" value="1"/>
</dbReference>
<dbReference type="EMBL" id="CP072759">
    <property type="protein sequence ID" value="QUC23719.1"/>
    <property type="molecule type" value="Genomic_DNA"/>
</dbReference>
<evidence type="ECO:0000259" key="1">
    <source>
        <dbReference type="PROSITE" id="PS51184"/>
    </source>
</evidence>
<name>A0A8E5HXZ8_USTVR</name>
<sequence>MCAHGVVVVVVVVMKGGTSSTASLAASLTASQWKSRFQRSSCRKPLSLLSVAAAKPCPRACYDIQHFQQEALIPKRPCVFPRDAGSPTLRLPALSRWFSEAASPAAGHLSLWSYLSAENSSNWLFPYELFRPSESLDTFSQFLDSLMSSTEVTDQIMAGVLQSAVPKRTEHEFFQVHAPLRLLRKALEFNASRKPGAASPLSLYIAQSSLSDLPQPMQDDLPVPELVQRAGRGDVYSSSIWLGTQPTYTPLHRDPNPNLFCQLYSQKSVRLLPPAVGHRVFHEVQARIQRRGNSRIRTTDMMEGDERRALHDAVWEASPPTDQMYPVSLDAGDALFIPEGWWHSVKSGESDGKLNCSVNWWFR</sequence>
<dbReference type="Pfam" id="PF13621">
    <property type="entry name" value="Cupin_8"/>
    <property type="match status" value="1"/>
</dbReference>
<protein>
    <recommendedName>
        <fullName evidence="1">JmjC domain-containing protein</fullName>
    </recommendedName>
</protein>
<reference evidence="2" key="1">
    <citation type="submission" date="2020-03" db="EMBL/GenBank/DDBJ databases">
        <title>A mixture of massive structural variations and highly conserved coding sequences in Ustilaginoidea virens genome.</title>
        <authorList>
            <person name="Zhang K."/>
            <person name="Zhao Z."/>
            <person name="Zhang Z."/>
            <person name="Li Y."/>
            <person name="Hsiang T."/>
            <person name="Sun W."/>
        </authorList>
    </citation>
    <scope>NUCLEOTIDE SEQUENCE</scope>
    <source>
        <strain evidence="2">UV-8b</strain>
    </source>
</reference>
<dbReference type="SUPFAM" id="SSF51197">
    <property type="entry name" value="Clavaminate synthase-like"/>
    <property type="match status" value="1"/>
</dbReference>